<feature type="domain" description="Transcriptional coactivator p15 (PC4) C-terminal" evidence="1">
    <location>
        <begin position="27"/>
        <end position="72"/>
    </location>
</feature>
<dbReference type="Proteomes" id="UP001516588">
    <property type="component" value="Unassembled WGS sequence"/>
</dbReference>
<dbReference type="Pfam" id="PF02229">
    <property type="entry name" value="PC4"/>
    <property type="match status" value="1"/>
</dbReference>
<organism evidence="2 3">
    <name type="scientific">Gallibacter intestinalis</name>
    <dbReference type="NCBI Taxonomy" id="2779356"/>
    <lineage>
        <taxon>Bacteria</taxon>
        <taxon>Bacillati</taxon>
        <taxon>Bacillota</taxon>
        <taxon>Clostridia</taxon>
        <taxon>Eubacteriales</taxon>
        <taxon>Eubacteriaceae</taxon>
        <taxon>Gallibacter</taxon>
    </lineage>
</organism>
<gene>
    <name evidence="2" type="ORF">INF20_07345</name>
</gene>
<dbReference type="InterPro" id="IPR017154">
    <property type="entry name" value="PC4-like"/>
</dbReference>
<sequence length="80" mass="9355">MAANEKERSEIVYEIKRHIGVLASYPTGWRKELNMIAWNGAAPKYDLRDWDPEHKHMSRGITLHKDEMKALNDMLAAEKF</sequence>
<dbReference type="EMBL" id="JADCKA010000014">
    <property type="protein sequence ID" value="MBE5036084.1"/>
    <property type="molecule type" value="Genomic_DNA"/>
</dbReference>
<evidence type="ECO:0000313" key="2">
    <source>
        <dbReference type="EMBL" id="MBE5036084.1"/>
    </source>
</evidence>
<reference evidence="2 3" key="1">
    <citation type="submission" date="2020-10" db="EMBL/GenBank/DDBJ databases">
        <title>ChiBAC.</title>
        <authorList>
            <person name="Zenner C."/>
            <person name="Hitch T.C.A."/>
            <person name="Clavel T."/>
        </authorList>
    </citation>
    <scope>NUCLEOTIDE SEQUENCE [LARGE SCALE GENOMIC DNA]</scope>
    <source>
        <strain evidence="2 3">DSM 108706</strain>
    </source>
</reference>
<dbReference type="PIRSF" id="PIRSF037246">
    <property type="entry name" value="UCP037246"/>
    <property type="match status" value="1"/>
</dbReference>
<proteinExistence type="predicted"/>
<evidence type="ECO:0000259" key="1">
    <source>
        <dbReference type="Pfam" id="PF02229"/>
    </source>
</evidence>
<dbReference type="RefSeq" id="WP_226385730.1">
    <property type="nucleotide sequence ID" value="NZ_JADCKA010000014.1"/>
</dbReference>
<evidence type="ECO:0000313" key="3">
    <source>
        <dbReference type="Proteomes" id="UP001516588"/>
    </source>
</evidence>
<dbReference type="InterPro" id="IPR003173">
    <property type="entry name" value="PC4_C"/>
</dbReference>
<keyword evidence="3" id="KW-1185">Reference proteome</keyword>
<accession>A0ABR9QYZ5</accession>
<protein>
    <recommendedName>
        <fullName evidence="1">Transcriptional coactivator p15 (PC4) C-terminal domain-containing protein</fullName>
    </recommendedName>
</protein>
<comment type="caution">
    <text evidence="2">The sequence shown here is derived from an EMBL/GenBank/DDBJ whole genome shotgun (WGS) entry which is preliminary data.</text>
</comment>
<name>A0ABR9QYZ5_9FIRM</name>